<keyword evidence="2" id="KW-0156">Chromatin regulator</keyword>
<reference evidence="8" key="1">
    <citation type="submission" date="2019-09" db="EMBL/GenBank/DDBJ databases">
        <title>Draft genome information of white flower Hibiscus syriacus.</title>
        <authorList>
            <person name="Kim Y.-M."/>
        </authorList>
    </citation>
    <scope>NUCLEOTIDE SEQUENCE [LARGE SCALE GENOMIC DNA]</scope>
    <source>
        <strain evidence="8">YM2019G1</strain>
    </source>
</reference>
<keyword evidence="3" id="KW-0805">Transcription regulation</keyword>
<dbReference type="PANTHER" id="PTHR12855:SF10">
    <property type="entry name" value="DNA METHYLTRANSFERASE 1-ASSOCIATED PROTEIN 1"/>
    <property type="match status" value="1"/>
</dbReference>
<dbReference type="InterPro" id="IPR032563">
    <property type="entry name" value="DAMP1_SANT-like"/>
</dbReference>
<dbReference type="AlphaFoldDB" id="A0A6A2YLF5"/>
<evidence type="ECO:0000313" key="8">
    <source>
        <dbReference type="EMBL" id="KAE8679584.1"/>
    </source>
</evidence>
<evidence type="ECO:0000259" key="7">
    <source>
        <dbReference type="SMART" id="SM00717"/>
    </source>
</evidence>
<feature type="region of interest" description="Disordered" evidence="6">
    <location>
        <begin position="352"/>
        <end position="377"/>
    </location>
</feature>
<feature type="region of interest" description="Disordered" evidence="6">
    <location>
        <begin position="392"/>
        <end position="432"/>
    </location>
</feature>
<dbReference type="Pfam" id="PF16282">
    <property type="entry name" value="SANT_DAMP1_like"/>
    <property type="match status" value="1"/>
</dbReference>
<dbReference type="GO" id="GO:0006338">
    <property type="term" value="P:chromatin remodeling"/>
    <property type="evidence" value="ECO:0007669"/>
    <property type="project" value="InterPro"/>
</dbReference>
<dbReference type="InterPro" id="IPR008468">
    <property type="entry name" value="DMAP1"/>
</dbReference>
<organism evidence="8 9">
    <name type="scientific">Hibiscus syriacus</name>
    <name type="common">Rose of Sharon</name>
    <dbReference type="NCBI Taxonomy" id="106335"/>
    <lineage>
        <taxon>Eukaryota</taxon>
        <taxon>Viridiplantae</taxon>
        <taxon>Streptophyta</taxon>
        <taxon>Embryophyta</taxon>
        <taxon>Tracheophyta</taxon>
        <taxon>Spermatophyta</taxon>
        <taxon>Magnoliopsida</taxon>
        <taxon>eudicotyledons</taxon>
        <taxon>Gunneridae</taxon>
        <taxon>Pentapetalae</taxon>
        <taxon>rosids</taxon>
        <taxon>malvids</taxon>
        <taxon>Malvales</taxon>
        <taxon>Malvaceae</taxon>
        <taxon>Malvoideae</taxon>
        <taxon>Hibiscus</taxon>
    </lineage>
</organism>
<evidence type="ECO:0000256" key="5">
    <source>
        <dbReference type="ARBA" id="ARBA00023242"/>
    </source>
</evidence>
<protein>
    <submittedName>
        <fullName evidence="8">SWR1-complex protein 4</fullName>
    </submittedName>
</protein>
<feature type="domain" description="Myb-like" evidence="7">
    <location>
        <begin position="117"/>
        <end position="166"/>
    </location>
</feature>
<dbReference type="GO" id="GO:0006281">
    <property type="term" value="P:DNA repair"/>
    <property type="evidence" value="ECO:0007669"/>
    <property type="project" value="InterPro"/>
</dbReference>
<dbReference type="SUPFAM" id="SSF46689">
    <property type="entry name" value="Homeodomain-like"/>
    <property type="match status" value="1"/>
</dbReference>
<dbReference type="EMBL" id="VEPZ02001330">
    <property type="protein sequence ID" value="KAE8679584.1"/>
    <property type="molecule type" value="Genomic_DNA"/>
</dbReference>
<name>A0A6A2YLF5_HIBSY</name>
<dbReference type="CDD" id="cd11658">
    <property type="entry name" value="SANT_DMAP1_like"/>
    <property type="match status" value="1"/>
</dbReference>
<feature type="compositionally biased region" description="Basic residues" evidence="6">
    <location>
        <begin position="420"/>
        <end position="432"/>
    </location>
</feature>
<dbReference type="InterPro" id="IPR009057">
    <property type="entry name" value="Homeodomain-like_sf"/>
</dbReference>
<dbReference type="PANTHER" id="PTHR12855">
    <property type="entry name" value="DNA METHYLTRANSFERASE 1-ASSOCIATED PROTEIN 1 FAMILY MEMBER"/>
    <property type="match status" value="1"/>
</dbReference>
<dbReference type="GO" id="GO:0003714">
    <property type="term" value="F:transcription corepressor activity"/>
    <property type="evidence" value="ECO:0007669"/>
    <property type="project" value="TreeGrafter"/>
</dbReference>
<keyword evidence="4" id="KW-0804">Transcription</keyword>
<feature type="region of interest" description="Disordered" evidence="6">
    <location>
        <begin position="1"/>
        <end position="35"/>
    </location>
</feature>
<feature type="compositionally biased region" description="Basic and acidic residues" evidence="6">
    <location>
        <begin position="18"/>
        <end position="35"/>
    </location>
</feature>
<dbReference type="InterPro" id="IPR027109">
    <property type="entry name" value="Swc4/Dmap1"/>
</dbReference>
<comment type="caution">
    <text evidence="8">The sequence shown here is derived from an EMBL/GenBank/DDBJ whole genome shotgun (WGS) entry which is preliminary data.</text>
</comment>
<dbReference type="SMART" id="SM00717">
    <property type="entry name" value="SANT"/>
    <property type="match status" value="1"/>
</dbReference>
<evidence type="ECO:0000256" key="2">
    <source>
        <dbReference type="ARBA" id="ARBA00022853"/>
    </source>
</evidence>
<evidence type="ECO:0000256" key="6">
    <source>
        <dbReference type="SAM" id="MobiDB-lite"/>
    </source>
</evidence>
<comment type="subcellular location">
    <subcellularLocation>
        <location evidence="1">Nucleus</location>
    </subcellularLocation>
</comment>
<evidence type="ECO:0000256" key="4">
    <source>
        <dbReference type="ARBA" id="ARBA00023163"/>
    </source>
</evidence>
<dbReference type="Gene3D" id="1.10.10.60">
    <property type="entry name" value="Homeodomain-like"/>
    <property type="match status" value="1"/>
</dbReference>
<dbReference type="GO" id="GO:0000122">
    <property type="term" value="P:negative regulation of transcription by RNA polymerase II"/>
    <property type="evidence" value="ECO:0007669"/>
    <property type="project" value="TreeGrafter"/>
</dbReference>
<keyword evidence="9" id="KW-1185">Reference proteome</keyword>
<sequence length="432" mass="48497">MDAKDILGLPKTPLSITQEKKSRPQKDSQRKPDGISREVYALTGGVAPLMPSIDVSQLKRRPPSDEKITWQWLPFTSSARKDNLQLYHWARDYSFAKYNKSVDVIRYTDEEYEKHLTDPKWTKEETDQLFDLCERFDLRFIIIADRFPTPRTVEELKDRYYSVSRTILVARAPSPGEVAGHPLVKEPYNVTQEIERKRALSMVLSQTKHQERKDAEVLAEAKRIAESRMAARAAEEPDLPIASDIGPESAERAVGPGDTISPSNVQVPAPAAAPSTSLRVYLRTYALEQMVQAASSSAGLRTIKRVEQTLQDLEVNLKPKVPTKAVCAEHLELRKEILTLLNLQKQLQYKEAEGSSFRDGSYGDMPGSAKRSQRAADQDRTFVLDTISFGVIPGDRGVKREQKRKGPGRASETSSSPAGAHKRPRKMKASDL</sequence>
<keyword evidence="5" id="KW-0539">Nucleus</keyword>
<evidence type="ECO:0000256" key="1">
    <source>
        <dbReference type="ARBA" id="ARBA00004123"/>
    </source>
</evidence>
<dbReference type="GO" id="GO:0035267">
    <property type="term" value="C:NuA4 histone acetyltransferase complex"/>
    <property type="evidence" value="ECO:0007669"/>
    <property type="project" value="InterPro"/>
</dbReference>
<proteinExistence type="predicted"/>
<dbReference type="InterPro" id="IPR001005">
    <property type="entry name" value="SANT/Myb"/>
</dbReference>
<accession>A0A6A2YLF5</accession>
<dbReference type="Pfam" id="PF05499">
    <property type="entry name" value="DMAP1"/>
    <property type="match status" value="1"/>
</dbReference>
<dbReference type="GO" id="GO:0000812">
    <property type="term" value="C:Swr1 complex"/>
    <property type="evidence" value="ECO:0007669"/>
    <property type="project" value="TreeGrafter"/>
</dbReference>
<evidence type="ECO:0000313" key="9">
    <source>
        <dbReference type="Proteomes" id="UP000436088"/>
    </source>
</evidence>
<dbReference type="FunFam" id="1.10.10.60:FF:000087">
    <property type="entry name" value="DNA methyltransferase 1-associated protein 1"/>
    <property type="match status" value="1"/>
</dbReference>
<gene>
    <name evidence="8" type="ORF">F3Y22_tig00111398pilonHSYRG00168</name>
</gene>
<evidence type="ECO:0000256" key="3">
    <source>
        <dbReference type="ARBA" id="ARBA00023015"/>
    </source>
</evidence>
<dbReference type="Proteomes" id="UP000436088">
    <property type="component" value="Unassembled WGS sequence"/>
</dbReference>